<gene>
    <name evidence="1" type="ORF">NQ176_g11216</name>
</gene>
<dbReference type="Proteomes" id="UP001143910">
    <property type="component" value="Unassembled WGS sequence"/>
</dbReference>
<dbReference type="EMBL" id="JANJQO010003606">
    <property type="protein sequence ID" value="KAJ2957899.1"/>
    <property type="molecule type" value="Genomic_DNA"/>
</dbReference>
<proteinExistence type="predicted"/>
<keyword evidence="2" id="KW-1185">Reference proteome</keyword>
<evidence type="ECO:0000313" key="2">
    <source>
        <dbReference type="Proteomes" id="UP001143910"/>
    </source>
</evidence>
<protein>
    <submittedName>
        <fullName evidence="1">Uncharacterized protein</fullName>
    </submittedName>
</protein>
<organism evidence="1 2">
    <name type="scientific">Zarea fungicola</name>
    <dbReference type="NCBI Taxonomy" id="93591"/>
    <lineage>
        <taxon>Eukaryota</taxon>
        <taxon>Fungi</taxon>
        <taxon>Dikarya</taxon>
        <taxon>Ascomycota</taxon>
        <taxon>Pezizomycotina</taxon>
        <taxon>Sordariomycetes</taxon>
        <taxon>Hypocreomycetidae</taxon>
        <taxon>Hypocreales</taxon>
        <taxon>Cordycipitaceae</taxon>
        <taxon>Zarea</taxon>
    </lineage>
</organism>
<comment type="caution">
    <text evidence="1">The sequence shown here is derived from an EMBL/GenBank/DDBJ whole genome shotgun (WGS) entry which is preliminary data.</text>
</comment>
<name>A0ACC1MDJ7_9HYPO</name>
<evidence type="ECO:0000313" key="1">
    <source>
        <dbReference type="EMBL" id="KAJ2957899.1"/>
    </source>
</evidence>
<sequence>MIGNAFAFVGADAAFHLAEEIHNPSIVVPRSIMTGIMLNGTLGLAMVIGICFSLASLPQGDIQFIFPIIDIFYAVTKTKAGTAAMGSIVVTLAICATVGLYVSTSRVLWSFARDRGVPFWRTVSQVTQGGKVPVWAISVTGVITCLLTLINIGSDVALNDVLSLSISCLYLSYLLVLGFLLYRRLTGAIAVPTTGAPEKISPDHLVWGPWRISGVAGTVNNVLACLYLILILFFSFWPPSTPVQPASMNYSVLVTGSVIIFSLGYYFVLAKKVYNGPVIEV</sequence>
<accession>A0ACC1MDJ7</accession>
<reference evidence="1" key="1">
    <citation type="submission" date="2022-08" db="EMBL/GenBank/DDBJ databases">
        <title>Genome Sequence of Lecanicillium fungicola.</title>
        <authorList>
            <person name="Buettner E."/>
        </authorList>
    </citation>
    <scope>NUCLEOTIDE SEQUENCE</scope>
    <source>
        <strain evidence="1">Babe33</strain>
    </source>
</reference>